<dbReference type="EMBL" id="BLXT01005315">
    <property type="protein sequence ID" value="GFO22035.1"/>
    <property type="molecule type" value="Genomic_DNA"/>
</dbReference>
<dbReference type="Proteomes" id="UP000735302">
    <property type="component" value="Unassembled WGS sequence"/>
</dbReference>
<gene>
    <name evidence="3" type="ORF">PoB_004854000</name>
</gene>
<organism evidence="3 4">
    <name type="scientific">Plakobranchus ocellatus</name>
    <dbReference type="NCBI Taxonomy" id="259542"/>
    <lineage>
        <taxon>Eukaryota</taxon>
        <taxon>Metazoa</taxon>
        <taxon>Spiralia</taxon>
        <taxon>Lophotrochozoa</taxon>
        <taxon>Mollusca</taxon>
        <taxon>Gastropoda</taxon>
        <taxon>Heterobranchia</taxon>
        <taxon>Euthyneura</taxon>
        <taxon>Panpulmonata</taxon>
        <taxon>Sacoglossa</taxon>
        <taxon>Placobranchoidea</taxon>
        <taxon>Plakobranchidae</taxon>
        <taxon>Plakobranchus</taxon>
    </lineage>
</organism>
<dbReference type="AlphaFoldDB" id="A0AAV4BSF6"/>
<proteinExistence type="predicted"/>
<protein>
    <submittedName>
        <fullName evidence="3">Uncharacterized protein</fullName>
    </submittedName>
</protein>
<feature type="signal peptide" evidence="2">
    <location>
        <begin position="1"/>
        <end position="25"/>
    </location>
</feature>
<feature type="region of interest" description="Disordered" evidence="1">
    <location>
        <begin position="113"/>
        <end position="164"/>
    </location>
</feature>
<reference evidence="3 4" key="1">
    <citation type="journal article" date="2021" name="Elife">
        <title>Chloroplast acquisition without the gene transfer in kleptoplastic sea slugs, Plakobranchus ocellatus.</title>
        <authorList>
            <person name="Maeda T."/>
            <person name="Takahashi S."/>
            <person name="Yoshida T."/>
            <person name="Shimamura S."/>
            <person name="Takaki Y."/>
            <person name="Nagai Y."/>
            <person name="Toyoda A."/>
            <person name="Suzuki Y."/>
            <person name="Arimoto A."/>
            <person name="Ishii H."/>
            <person name="Satoh N."/>
            <person name="Nishiyama T."/>
            <person name="Hasebe M."/>
            <person name="Maruyama T."/>
            <person name="Minagawa J."/>
            <person name="Obokata J."/>
            <person name="Shigenobu S."/>
        </authorList>
    </citation>
    <scope>NUCLEOTIDE SEQUENCE [LARGE SCALE GENOMIC DNA]</scope>
</reference>
<keyword evidence="4" id="KW-1185">Reference proteome</keyword>
<accession>A0AAV4BSF6</accession>
<feature type="chain" id="PRO_5043483963" evidence="2">
    <location>
        <begin position="26"/>
        <end position="164"/>
    </location>
</feature>
<comment type="caution">
    <text evidence="3">The sequence shown here is derived from an EMBL/GenBank/DDBJ whole genome shotgun (WGS) entry which is preliminary data.</text>
</comment>
<name>A0AAV4BSF6_9GAST</name>
<sequence length="164" mass="17937">MAYFCESWQAFRIFIYGALLWAGTGQGNPREGVSPPGLQFLVPGQEIRLVVCPGHSPRACFVLSFRDKNGLDCIDLQDLREPCWLASDLSLDTHGWDRLNNRQTWHHQQGTFVSQVRAPPPATLPPQPSTGDSKPALSSAGTLVSQVRAPPPAPQPDGGPRSLR</sequence>
<evidence type="ECO:0000256" key="1">
    <source>
        <dbReference type="SAM" id="MobiDB-lite"/>
    </source>
</evidence>
<evidence type="ECO:0000313" key="4">
    <source>
        <dbReference type="Proteomes" id="UP000735302"/>
    </source>
</evidence>
<evidence type="ECO:0000313" key="3">
    <source>
        <dbReference type="EMBL" id="GFO22035.1"/>
    </source>
</evidence>
<feature type="compositionally biased region" description="Pro residues" evidence="1">
    <location>
        <begin position="118"/>
        <end position="128"/>
    </location>
</feature>
<keyword evidence="2" id="KW-0732">Signal</keyword>
<evidence type="ECO:0000256" key="2">
    <source>
        <dbReference type="SAM" id="SignalP"/>
    </source>
</evidence>